<dbReference type="EC" id="6.3.2.-" evidence="9"/>
<feature type="binding site" evidence="9">
    <location>
        <position position="148"/>
    </location>
    <ligand>
        <name>ATP</name>
        <dbReference type="ChEBI" id="CHEBI:30616"/>
    </ligand>
</feature>
<dbReference type="NCBIfam" id="TIGR00768">
    <property type="entry name" value="rimK_fam"/>
    <property type="match status" value="1"/>
</dbReference>
<protein>
    <recommendedName>
        <fullName evidence="9">Probable alpha-L-glutamate ligase</fullName>
        <ecNumber evidence="9">6.3.2.-</ecNumber>
    </recommendedName>
</protein>
<evidence type="ECO:0000313" key="11">
    <source>
        <dbReference type="EMBL" id="OOF66488.1"/>
    </source>
</evidence>
<evidence type="ECO:0000256" key="4">
    <source>
        <dbReference type="ARBA" id="ARBA00022741"/>
    </source>
</evidence>
<dbReference type="Pfam" id="PF08443">
    <property type="entry name" value="RimK"/>
    <property type="match status" value="1"/>
</dbReference>
<evidence type="ECO:0000256" key="1">
    <source>
        <dbReference type="ARBA" id="ARBA00001936"/>
    </source>
</evidence>
<dbReference type="InterPro" id="IPR011761">
    <property type="entry name" value="ATP-grasp"/>
</dbReference>
<evidence type="ECO:0000313" key="12">
    <source>
        <dbReference type="Proteomes" id="UP000188820"/>
    </source>
</evidence>
<dbReference type="HAMAP" id="MF_01552">
    <property type="entry name" value="RimK"/>
    <property type="match status" value="1"/>
</dbReference>
<dbReference type="Gene3D" id="3.30.470.20">
    <property type="entry name" value="ATP-grasp fold, B domain"/>
    <property type="match status" value="1"/>
</dbReference>
<gene>
    <name evidence="9" type="primary">rimK</name>
    <name evidence="11" type="ORF">BKG89_10305</name>
</gene>
<keyword evidence="3 9" id="KW-0479">Metal-binding</keyword>
<dbReference type="PANTHER" id="PTHR21621:SF7">
    <property type="entry name" value="RIBOSOMAL PROTEIN BS6--L-GLUTAMATE LIGASE"/>
    <property type="match status" value="1"/>
</dbReference>
<comment type="caution">
    <text evidence="11">The sequence shown here is derived from an EMBL/GenBank/DDBJ whole genome shotgun (WGS) entry which is preliminary data.</text>
</comment>
<dbReference type="RefSeq" id="WP_077464609.1">
    <property type="nucleotide sequence ID" value="NZ_MLAA01000056.1"/>
</dbReference>
<feature type="binding site" evidence="9">
    <location>
        <position position="267"/>
    </location>
    <ligand>
        <name>Mg(2+)</name>
        <dbReference type="ChEBI" id="CHEBI:18420"/>
        <label>1</label>
    </ligand>
</feature>
<dbReference type="InterPro" id="IPR013651">
    <property type="entry name" value="ATP-grasp_RimK-type"/>
</dbReference>
<evidence type="ECO:0000256" key="3">
    <source>
        <dbReference type="ARBA" id="ARBA00022723"/>
    </source>
</evidence>
<feature type="binding site" evidence="9">
    <location>
        <begin position="185"/>
        <end position="186"/>
    </location>
    <ligand>
        <name>ATP</name>
        <dbReference type="ChEBI" id="CHEBI:30616"/>
    </ligand>
</feature>
<feature type="binding site" evidence="9">
    <location>
        <position position="194"/>
    </location>
    <ligand>
        <name>ATP</name>
        <dbReference type="ChEBI" id="CHEBI:30616"/>
    </ligand>
</feature>
<feature type="binding site" evidence="9">
    <location>
        <begin position="218"/>
        <end position="220"/>
    </location>
    <ligand>
        <name>ATP</name>
        <dbReference type="ChEBI" id="CHEBI:30616"/>
    </ligand>
</feature>
<dbReference type="PROSITE" id="PS50975">
    <property type="entry name" value="ATP_GRASP"/>
    <property type="match status" value="1"/>
</dbReference>
<dbReference type="Gene3D" id="3.40.50.20">
    <property type="match status" value="1"/>
</dbReference>
<evidence type="ECO:0000256" key="9">
    <source>
        <dbReference type="HAMAP-Rule" id="MF_01552"/>
    </source>
</evidence>
<keyword evidence="7 9" id="KW-0648">Protein biosynthesis</keyword>
<sequence length="299" mass="33129">MKILILCREPRLYSCQRLKEAAESNGHIVDILDPNRFVLKLAQNQPHFLLYYQQNHNTELKLLSDYDAVIPRFGSASSYMGCVVLHHFQGKNIPCLNNGMAFEQARDKWRSLQLLQRQSINVPNSVFGGSEVSAESIVSTLATPTILKTLKGSQGIGVVLSESKKTTQSILETLKLSDVPVLLQEFIEEAQNKDIRCFVIGEQVIAAMERKGQNGEFRANCHRGGTAQQIYLTDAEKAIAIKATNILGLDVAGVDLIRAKNGLLVLEVNASPGLEMIEKTTGIDIALQMILHLEKLAQY</sequence>
<dbReference type="InterPro" id="IPR004666">
    <property type="entry name" value="Rp_bS6_RimK/Lys_biosynth_LsyX"/>
</dbReference>
<feature type="domain" description="ATP-grasp" evidence="10">
    <location>
        <begin position="112"/>
        <end position="294"/>
    </location>
</feature>
<feature type="binding site" evidence="9">
    <location>
        <position position="267"/>
    </location>
    <ligand>
        <name>Mg(2+)</name>
        <dbReference type="ChEBI" id="CHEBI:18420"/>
        <label>2</label>
    </ligand>
</feature>
<keyword evidence="8 9" id="KW-0464">Manganese</keyword>
<feature type="binding site" evidence="9">
    <location>
        <position position="255"/>
    </location>
    <ligand>
        <name>Mn(2+)</name>
        <dbReference type="ChEBI" id="CHEBI:29035"/>
        <label>1</label>
    </ligand>
</feature>
<feature type="binding site" evidence="9">
    <location>
        <position position="269"/>
    </location>
    <ligand>
        <name>Mg(2+)</name>
        <dbReference type="ChEBI" id="CHEBI:18420"/>
        <label>2</label>
    </ligand>
</feature>
<comment type="similarity">
    <text evidence="9">Belongs to the RimK family.</text>
</comment>
<comment type="cofactor">
    <cofactor evidence="1">
        <name>Mn(2+)</name>
        <dbReference type="ChEBI" id="CHEBI:29035"/>
    </cofactor>
</comment>
<evidence type="ECO:0000256" key="6">
    <source>
        <dbReference type="ARBA" id="ARBA00022842"/>
    </source>
</evidence>
<dbReference type="SUPFAM" id="SSF56059">
    <property type="entry name" value="Glutathione synthetase ATP-binding domain-like"/>
    <property type="match status" value="1"/>
</dbReference>
<keyword evidence="12" id="KW-1185">Reference proteome</keyword>
<dbReference type="EMBL" id="MLAA01000056">
    <property type="protein sequence ID" value="OOF66488.1"/>
    <property type="molecule type" value="Genomic_DNA"/>
</dbReference>
<reference evidence="11 12" key="1">
    <citation type="submission" date="2016-10" db="EMBL/GenBank/DDBJ databases">
        <title>Rodentibacter gen. nov. and new species.</title>
        <authorList>
            <person name="Christensen H."/>
        </authorList>
    </citation>
    <scope>NUCLEOTIDE SEQUENCE [LARGE SCALE GENOMIC DNA]</scope>
    <source>
        <strain evidence="11 12">1998236014</strain>
    </source>
</reference>
<keyword evidence="6 9" id="KW-0460">Magnesium</keyword>
<keyword evidence="5 9" id="KW-0067">ATP-binding</keyword>
<keyword evidence="4 9" id="KW-0547">Nucleotide-binding</keyword>
<proteinExistence type="inferred from homology"/>
<feature type="binding site" evidence="9">
    <location>
        <position position="269"/>
    </location>
    <ligand>
        <name>Mn(2+)</name>
        <dbReference type="ChEBI" id="CHEBI:29035"/>
        <label>2</label>
    </ligand>
</feature>
<evidence type="ECO:0000256" key="8">
    <source>
        <dbReference type="ARBA" id="ARBA00023211"/>
    </source>
</evidence>
<accession>A0ABX3KVR1</accession>
<dbReference type="Pfam" id="PF18030">
    <property type="entry name" value="Rimk_N"/>
    <property type="match status" value="1"/>
</dbReference>
<keyword evidence="2 9" id="KW-0436">Ligase</keyword>
<evidence type="ECO:0000259" key="10">
    <source>
        <dbReference type="PROSITE" id="PS50975"/>
    </source>
</evidence>
<name>A0ABX3KVR1_9PAST</name>
<dbReference type="PANTHER" id="PTHR21621">
    <property type="entry name" value="RIBOSOMAL PROTEIN S6 MODIFICATION PROTEIN"/>
    <property type="match status" value="1"/>
</dbReference>
<organism evidence="11 12">
    <name type="scientific">Rodentibacter caecimuris</name>
    <dbReference type="NCBI Taxonomy" id="1796644"/>
    <lineage>
        <taxon>Bacteria</taxon>
        <taxon>Pseudomonadati</taxon>
        <taxon>Pseudomonadota</taxon>
        <taxon>Gammaproteobacteria</taxon>
        <taxon>Pasteurellales</taxon>
        <taxon>Pasteurellaceae</taxon>
        <taxon>Rodentibacter</taxon>
    </lineage>
</organism>
<dbReference type="InterPro" id="IPR041107">
    <property type="entry name" value="Rimk_N"/>
</dbReference>
<evidence type="ECO:0000256" key="2">
    <source>
        <dbReference type="ARBA" id="ARBA00022598"/>
    </source>
</evidence>
<dbReference type="Gene3D" id="3.30.1490.20">
    <property type="entry name" value="ATP-grasp fold, A domain"/>
    <property type="match status" value="1"/>
</dbReference>
<dbReference type="InterPro" id="IPR023533">
    <property type="entry name" value="RimK"/>
</dbReference>
<dbReference type="InterPro" id="IPR013815">
    <property type="entry name" value="ATP_grasp_subdomain_1"/>
</dbReference>
<evidence type="ECO:0000256" key="5">
    <source>
        <dbReference type="ARBA" id="ARBA00022840"/>
    </source>
</evidence>
<dbReference type="Proteomes" id="UP000188820">
    <property type="component" value="Unassembled WGS sequence"/>
</dbReference>
<feature type="binding site" evidence="9">
    <location>
        <position position="267"/>
    </location>
    <ligand>
        <name>Mn(2+)</name>
        <dbReference type="ChEBI" id="CHEBI:29035"/>
        <label>2</label>
    </ligand>
</feature>
<comment type="cofactor">
    <cofactor evidence="9">
        <name>Mg(2+)</name>
        <dbReference type="ChEBI" id="CHEBI:18420"/>
    </cofactor>
    <cofactor evidence="9">
        <name>Mn(2+)</name>
        <dbReference type="ChEBI" id="CHEBI:29035"/>
    </cofactor>
    <text evidence="9">Binds 2 magnesium or manganese ions per subunit.</text>
</comment>
<feature type="binding site" evidence="9">
    <location>
        <position position="267"/>
    </location>
    <ligand>
        <name>Mn(2+)</name>
        <dbReference type="ChEBI" id="CHEBI:29035"/>
        <label>1</label>
    </ligand>
</feature>
<feature type="binding site" evidence="9">
    <location>
        <position position="255"/>
    </location>
    <ligand>
        <name>Mg(2+)</name>
        <dbReference type="ChEBI" id="CHEBI:18420"/>
        <label>1</label>
    </ligand>
</feature>
<evidence type="ECO:0000256" key="7">
    <source>
        <dbReference type="ARBA" id="ARBA00022917"/>
    </source>
</evidence>